<comment type="caution">
    <text evidence="2">The sequence shown here is derived from an EMBL/GenBank/DDBJ whole genome shotgun (WGS) entry which is preliminary data.</text>
</comment>
<evidence type="ECO:0000313" key="3">
    <source>
        <dbReference type="Proteomes" id="UP001139031"/>
    </source>
</evidence>
<protein>
    <submittedName>
        <fullName evidence="2">Uncharacterized protein</fullName>
    </submittedName>
</protein>
<evidence type="ECO:0000256" key="1">
    <source>
        <dbReference type="SAM" id="MobiDB-lite"/>
    </source>
</evidence>
<dbReference type="EMBL" id="JAIRAU010000054">
    <property type="protein sequence ID" value="MBZ5715012.1"/>
    <property type="molecule type" value="Genomic_DNA"/>
</dbReference>
<dbReference type="Proteomes" id="UP001139031">
    <property type="component" value="Unassembled WGS sequence"/>
</dbReference>
<sequence>MNQRDPLLLAAEAGDSHDPSTVPHAYAASVQDGELYPAYDGTHVSDWWWVILPSQVPSDRPAGDDMLGFTCRMEQEDDRHWRVRVQGHFRDAGDRPGSAVVLLIHR</sequence>
<organism evidence="2 3">
    <name type="scientific">Nannocystis pusilla</name>
    <dbReference type="NCBI Taxonomy" id="889268"/>
    <lineage>
        <taxon>Bacteria</taxon>
        <taxon>Pseudomonadati</taxon>
        <taxon>Myxococcota</taxon>
        <taxon>Polyangia</taxon>
        <taxon>Nannocystales</taxon>
        <taxon>Nannocystaceae</taxon>
        <taxon>Nannocystis</taxon>
    </lineage>
</organism>
<feature type="region of interest" description="Disordered" evidence="1">
    <location>
        <begin position="1"/>
        <end position="21"/>
    </location>
</feature>
<keyword evidence="3" id="KW-1185">Reference proteome</keyword>
<evidence type="ECO:0000313" key="2">
    <source>
        <dbReference type="EMBL" id="MBZ5715012.1"/>
    </source>
</evidence>
<reference evidence="2" key="1">
    <citation type="submission" date="2021-08" db="EMBL/GenBank/DDBJ databases">
        <authorList>
            <person name="Stevens D.C."/>
        </authorList>
    </citation>
    <scope>NUCLEOTIDE SEQUENCE</scope>
    <source>
        <strain evidence="2">DSM 53165</strain>
    </source>
</reference>
<gene>
    <name evidence="2" type="ORF">K7C98_37750</name>
</gene>
<accession>A0ABS7U3B1</accession>
<name>A0ABS7U3B1_9BACT</name>
<proteinExistence type="predicted"/>
<dbReference type="RefSeq" id="WP_224196743.1">
    <property type="nucleotide sequence ID" value="NZ_JAIRAU010000054.1"/>
</dbReference>